<dbReference type="InParanoid" id="W3WXE3"/>
<proteinExistence type="predicted"/>
<reference evidence="3" key="1">
    <citation type="journal article" date="2015" name="BMC Genomics">
        <title>Genomic and transcriptomic analysis of the endophytic fungus Pestalotiopsis fici reveals its lifestyle and high potential for synthesis of natural products.</title>
        <authorList>
            <person name="Wang X."/>
            <person name="Zhang X."/>
            <person name="Liu L."/>
            <person name="Xiang M."/>
            <person name="Wang W."/>
            <person name="Sun X."/>
            <person name="Che Y."/>
            <person name="Guo L."/>
            <person name="Liu G."/>
            <person name="Guo L."/>
            <person name="Wang C."/>
            <person name="Yin W.B."/>
            <person name="Stadler M."/>
            <person name="Zhang X."/>
            <person name="Liu X."/>
        </authorList>
    </citation>
    <scope>NUCLEOTIDE SEQUENCE [LARGE SCALE GENOMIC DNA]</scope>
    <source>
        <strain evidence="3">W106-1 / CGMCC3.15140</strain>
    </source>
</reference>
<dbReference type="OMA" id="KTHEWEG"/>
<dbReference type="OrthoDB" id="1918685at2759"/>
<dbReference type="AlphaFoldDB" id="W3WXE3"/>
<protein>
    <submittedName>
        <fullName evidence="2">Uncharacterized protein</fullName>
    </submittedName>
</protein>
<accession>W3WXE3</accession>
<dbReference type="Proteomes" id="UP000030651">
    <property type="component" value="Unassembled WGS sequence"/>
</dbReference>
<dbReference type="eggNOG" id="ENOG502SGAA">
    <property type="taxonomic scope" value="Eukaryota"/>
</dbReference>
<feature type="compositionally biased region" description="Pro residues" evidence="1">
    <location>
        <begin position="1"/>
        <end position="10"/>
    </location>
</feature>
<evidence type="ECO:0000313" key="3">
    <source>
        <dbReference type="Proteomes" id="UP000030651"/>
    </source>
</evidence>
<keyword evidence="3" id="KW-1185">Reference proteome</keyword>
<gene>
    <name evidence="2" type="ORF">PFICI_11430</name>
</gene>
<name>W3WXE3_PESFW</name>
<dbReference type="HOGENOM" id="CLU_037536_0_0_1"/>
<feature type="region of interest" description="Disordered" evidence="1">
    <location>
        <begin position="1"/>
        <end position="23"/>
    </location>
</feature>
<evidence type="ECO:0000256" key="1">
    <source>
        <dbReference type="SAM" id="MobiDB-lite"/>
    </source>
</evidence>
<dbReference type="EMBL" id="KI912116">
    <property type="protein sequence ID" value="ETS77556.1"/>
    <property type="molecule type" value="Genomic_DNA"/>
</dbReference>
<sequence>MSPTPANPRWPKPKPKSPAAAASVAPLPLPTPDEITFLTPDPFVPKPLVADILRTRYCIPGSIFLVEGVDTFRAGSSSLSSSVHRSKNRWRGMRLLLGDGELCIQALLAGDMHSYVDRGDVAPGAYVSLESFTLERAVTEQHGGGNSHEKGKGKMVGDHQNAAGVVYLAVTNLITVGWNNRLLAMLDAEEVDVGPVTEPEHASEEDAGIPKEAEVKAVVATETEPNPEPESAEGIARPRQHPDVDLLREVADAAEEDEDDDFFEVMEVSQDRSAQKRAEVMAARAASSLSDYSVPVDPDQLPWSSMDPTKPLKLTTLRAIPNLPYKQNWSTNVLAIVASISDVQASPLPPFSQRVARLAHPSTPKQVHLTVFLDAHDFTPRVGSVVLLLGVKNHRFDGGSLKKYASDKLKSGTRWWFDDPVEFTWCDVKGLHTWWHQKQLDEH</sequence>
<organism evidence="2 3">
    <name type="scientific">Pestalotiopsis fici (strain W106-1 / CGMCC3.15140)</name>
    <dbReference type="NCBI Taxonomy" id="1229662"/>
    <lineage>
        <taxon>Eukaryota</taxon>
        <taxon>Fungi</taxon>
        <taxon>Dikarya</taxon>
        <taxon>Ascomycota</taxon>
        <taxon>Pezizomycotina</taxon>
        <taxon>Sordariomycetes</taxon>
        <taxon>Xylariomycetidae</taxon>
        <taxon>Amphisphaeriales</taxon>
        <taxon>Sporocadaceae</taxon>
        <taxon>Pestalotiopsis</taxon>
    </lineage>
</organism>
<feature type="region of interest" description="Disordered" evidence="1">
    <location>
        <begin position="221"/>
        <end position="241"/>
    </location>
</feature>
<evidence type="ECO:0000313" key="2">
    <source>
        <dbReference type="EMBL" id="ETS77556.1"/>
    </source>
</evidence>
<dbReference type="RefSeq" id="XP_007838202.1">
    <property type="nucleotide sequence ID" value="XM_007840011.1"/>
</dbReference>
<dbReference type="GeneID" id="19276443"/>
<dbReference type="KEGG" id="pfy:PFICI_11430"/>